<dbReference type="Proteomes" id="UP000613512">
    <property type="component" value="Unassembled WGS sequence"/>
</dbReference>
<dbReference type="EMBL" id="BMEY01000003">
    <property type="protein sequence ID" value="GGA66824.1"/>
    <property type="molecule type" value="Genomic_DNA"/>
</dbReference>
<proteinExistence type="predicted"/>
<dbReference type="InterPro" id="IPR013493">
    <property type="entry name" value="CHP02677"/>
</dbReference>
<reference evidence="1" key="1">
    <citation type="journal article" date="2014" name="Int. J. Syst. Evol. Microbiol.">
        <title>Complete genome sequence of Corynebacterium casei LMG S-19264T (=DSM 44701T), isolated from a smear-ripened cheese.</title>
        <authorList>
            <consortium name="US DOE Joint Genome Institute (JGI-PGF)"/>
            <person name="Walter F."/>
            <person name="Albersmeier A."/>
            <person name="Kalinowski J."/>
            <person name="Ruckert C."/>
        </authorList>
    </citation>
    <scope>NUCLEOTIDE SEQUENCE</scope>
    <source>
        <strain evidence="1">CGMCC 1.12408</strain>
    </source>
</reference>
<organism evidence="1 2">
    <name type="scientific">Ornithinibacillus halotolerans</name>
    <dbReference type="NCBI Taxonomy" id="1274357"/>
    <lineage>
        <taxon>Bacteria</taxon>
        <taxon>Bacillati</taxon>
        <taxon>Bacillota</taxon>
        <taxon>Bacilli</taxon>
        <taxon>Bacillales</taxon>
        <taxon>Bacillaceae</taxon>
        <taxon>Ornithinibacillus</taxon>
    </lineage>
</organism>
<sequence length="503" mass="59789">MNMGPFKKVIEASYLTADKAWSYRAILRYFYIQHERMREFLFPEEIYSYLKELQGFEGYSEEQLHQDLDQLVKWNNVNARQEMGRAHTIEEFKKKRFRYQSTPYTIEFERMLQEMEKGGAVFGGSLEKKEFERLYQALVDIELMLKNTPLPTPEECAQAWNDVFTYFRSITKNTSNYIAHINSEQAEERMQTEAFLVFKDQFTTYLRDFIIGLQQTALKIQQILKSVEITSLSPLINQVIIHQQNVPRFEDNGLNEQELFEEQQEKWFSLMTWFLGNEHRESELDSLQTRTNEQIRRITRVVQRLGERHQYFRSRKKDYLHLAKWFDSFDDIKDAHQLSAVAFGVFHTRHLFSDHVPTDDIYTDTWDEKPIQHETKPRIRNYTEKTRPGAIVSQQKKKEVARAQFLQEKLLEQEAIEKYMQGNEIRLETLPIIETHVRKMLLSWIGKAMAKKDHTFKTEHGRTVTVIVSKDRRIQLKAEDGIMEMPAVIFRFSGESPSTADMR</sequence>
<evidence type="ECO:0000313" key="1">
    <source>
        <dbReference type="EMBL" id="GGA66824.1"/>
    </source>
</evidence>
<gene>
    <name evidence="1" type="ORF">GCM10008025_08360</name>
</gene>
<dbReference type="NCBIfam" id="TIGR02677">
    <property type="entry name" value="TIGR02677 family protein"/>
    <property type="match status" value="1"/>
</dbReference>
<protein>
    <submittedName>
        <fullName evidence="1">TIGR02677 family protein</fullName>
    </submittedName>
</protein>
<reference evidence="1" key="2">
    <citation type="submission" date="2020-09" db="EMBL/GenBank/DDBJ databases">
        <authorList>
            <person name="Sun Q."/>
            <person name="Zhou Y."/>
        </authorList>
    </citation>
    <scope>NUCLEOTIDE SEQUENCE</scope>
    <source>
        <strain evidence="1">CGMCC 1.12408</strain>
    </source>
</reference>
<comment type="caution">
    <text evidence="1">The sequence shown here is derived from an EMBL/GenBank/DDBJ whole genome shotgun (WGS) entry which is preliminary data.</text>
</comment>
<keyword evidence="2" id="KW-1185">Reference proteome</keyword>
<dbReference type="RefSeq" id="WP_188383435.1">
    <property type="nucleotide sequence ID" value="NZ_BMEY01000003.1"/>
</dbReference>
<evidence type="ECO:0000313" key="2">
    <source>
        <dbReference type="Proteomes" id="UP000613512"/>
    </source>
</evidence>
<dbReference type="AlphaFoldDB" id="A0A916RTJ8"/>
<dbReference type="Pfam" id="PF09660">
    <property type="entry name" value="DUF2397"/>
    <property type="match status" value="1"/>
</dbReference>
<name>A0A916RTJ8_9BACI</name>
<accession>A0A916RTJ8</accession>